<dbReference type="Gene3D" id="1.10.150.650">
    <property type="match status" value="1"/>
</dbReference>
<name>A0A7C5UU04_UNCC3</name>
<dbReference type="Pfam" id="PF02811">
    <property type="entry name" value="PHP"/>
    <property type="match status" value="1"/>
</dbReference>
<evidence type="ECO:0000256" key="1">
    <source>
        <dbReference type="SAM" id="Coils"/>
    </source>
</evidence>
<dbReference type="InterPro" id="IPR003141">
    <property type="entry name" value="Pol/His_phosphatase_N"/>
</dbReference>
<dbReference type="PANTHER" id="PTHR42924">
    <property type="entry name" value="EXONUCLEASE"/>
    <property type="match status" value="1"/>
</dbReference>
<gene>
    <name evidence="3" type="ORF">ENL96_00525</name>
</gene>
<dbReference type="SMART" id="SM00481">
    <property type="entry name" value="POLIIIAc"/>
    <property type="match status" value="1"/>
</dbReference>
<evidence type="ECO:0000259" key="2">
    <source>
        <dbReference type="SMART" id="SM00481"/>
    </source>
</evidence>
<protein>
    <submittedName>
        <fullName evidence="3">PHP domain-containing protein</fullName>
    </submittedName>
</protein>
<organism evidence="3">
    <name type="scientific">candidate division CPR3 bacterium</name>
    <dbReference type="NCBI Taxonomy" id="2268181"/>
    <lineage>
        <taxon>Bacteria</taxon>
        <taxon>Bacteria division CPR3</taxon>
    </lineage>
</organism>
<dbReference type="GO" id="GO:0035312">
    <property type="term" value="F:5'-3' DNA exonuclease activity"/>
    <property type="evidence" value="ECO:0007669"/>
    <property type="project" value="TreeGrafter"/>
</dbReference>
<feature type="domain" description="Polymerase/histidinol phosphatase N-terminal" evidence="2">
    <location>
        <begin position="8"/>
        <end position="73"/>
    </location>
</feature>
<keyword evidence="1" id="KW-0175">Coiled coil</keyword>
<comment type="caution">
    <text evidence="3">The sequence shown here is derived from an EMBL/GenBank/DDBJ whole genome shotgun (WGS) entry which is preliminary data.</text>
</comment>
<dbReference type="Gene3D" id="3.20.20.140">
    <property type="entry name" value="Metal-dependent hydrolases"/>
    <property type="match status" value="1"/>
</dbReference>
<proteinExistence type="predicted"/>
<dbReference type="InterPro" id="IPR004013">
    <property type="entry name" value="PHP_dom"/>
</dbReference>
<dbReference type="PANTHER" id="PTHR42924:SF3">
    <property type="entry name" value="POLYMERASE_HISTIDINOL PHOSPHATASE N-TERMINAL DOMAIN-CONTAINING PROTEIN"/>
    <property type="match status" value="1"/>
</dbReference>
<dbReference type="GO" id="GO:0004534">
    <property type="term" value="F:5'-3' RNA exonuclease activity"/>
    <property type="evidence" value="ECO:0007669"/>
    <property type="project" value="TreeGrafter"/>
</dbReference>
<evidence type="ECO:0000313" key="3">
    <source>
        <dbReference type="EMBL" id="HHR91985.1"/>
    </source>
</evidence>
<dbReference type="InterPro" id="IPR016195">
    <property type="entry name" value="Pol/histidinol_Pase-like"/>
</dbReference>
<dbReference type="EMBL" id="DRVY01000015">
    <property type="protein sequence ID" value="HHR91985.1"/>
    <property type="molecule type" value="Genomic_DNA"/>
</dbReference>
<dbReference type="InterPro" id="IPR052018">
    <property type="entry name" value="PHP_domain"/>
</dbReference>
<feature type="coiled-coil region" evidence="1">
    <location>
        <begin position="154"/>
        <end position="181"/>
    </location>
</feature>
<reference evidence="3" key="1">
    <citation type="journal article" date="2020" name="mSystems">
        <title>Genome- and Community-Level Interaction Insights into Carbon Utilization and Element Cycling Functions of Hydrothermarchaeota in Hydrothermal Sediment.</title>
        <authorList>
            <person name="Zhou Z."/>
            <person name="Liu Y."/>
            <person name="Xu W."/>
            <person name="Pan J."/>
            <person name="Luo Z.H."/>
            <person name="Li M."/>
        </authorList>
    </citation>
    <scope>NUCLEOTIDE SEQUENCE [LARGE SCALE GENOMIC DNA]</scope>
    <source>
        <strain evidence="3">SpSt-1042</strain>
    </source>
</reference>
<dbReference type="AlphaFoldDB" id="A0A7C5UU04"/>
<sequence length="343" mass="38841">MKKGIETLHAHTRSSDGELTHLETLNACKKYGISVVAFTDHDTVPDKKVIRVLRQNMNHETKWIIGVEISSNLPKELGGKSVSNFHIVGLFVDPTNSRLVDYCKKAKEARIERLLMMVKNLKSLGFDISADDCLRLSGREAVGRPHIAAALLKKEKNLKIIEQLTEEMKKAAKTDKRVKKEYEKMIDLGKEEYVYYLLLSKNAFVKGVYVDYLFGLDMDSVVSIIRNAGGVAIIAHPFFCMEYIDLETLSEFFKDGRVDGAETVFGLDLYGSSLFNSIEKNRKEIKWLVKRFGVLESGGMDAHSEEHLSMFGSFKLRPYAEETIGMARRLLNQSGVSREWCSL</sequence>
<dbReference type="SUPFAM" id="SSF89550">
    <property type="entry name" value="PHP domain-like"/>
    <property type="match status" value="1"/>
</dbReference>
<accession>A0A7C5UU04</accession>